<dbReference type="InterPro" id="IPR004155">
    <property type="entry name" value="PBS_lyase_HEAT"/>
</dbReference>
<dbReference type="Proteomes" id="UP000182762">
    <property type="component" value="Unassembled WGS sequence"/>
</dbReference>
<comment type="caution">
    <text evidence="11">The sequence shown here is derived from an EMBL/GenBank/DDBJ whole genome shotgun (WGS) entry which is preliminary data.</text>
</comment>
<feature type="active site" description="Proton donor" evidence="9">
    <location>
        <position position="134"/>
    </location>
</feature>
<dbReference type="PROSITE" id="PS51379">
    <property type="entry name" value="4FE4S_FER_2"/>
    <property type="match status" value="1"/>
</dbReference>
<feature type="binding site" evidence="9">
    <location>
        <position position="57"/>
    </location>
    <ligand>
        <name>cob(II)alamin</name>
        <dbReference type="ChEBI" id="CHEBI:16304"/>
    </ligand>
</feature>
<keyword evidence="1 9" id="KW-0004">4Fe-4S</keyword>
<feature type="binding site" evidence="9">
    <location>
        <position position="97"/>
    </location>
    <ligand>
        <name>cob(II)alamin</name>
        <dbReference type="ChEBI" id="CHEBI:16304"/>
    </ligand>
</feature>
<dbReference type="PROSITE" id="PS00198">
    <property type="entry name" value="4FE4S_FER_1"/>
    <property type="match status" value="1"/>
</dbReference>
<evidence type="ECO:0000256" key="3">
    <source>
        <dbReference type="ARBA" id="ARBA00022694"/>
    </source>
</evidence>
<dbReference type="SUPFAM" id="SSF54862">
    <property type="entry name" value="4Fe-4S ferredoxins"/>
    <property type="match status" value="1"/>
</dbReference>
<comment type="similarity">
    <text evidence="9">Belongs to the QueG family.</text>
</comment>
<feature type="binding site" evidence="9">
    <location>
        <position position="158"/>
    </location>
    <ligand>
        <name>cob(II)alamin</name>
        <dbReference type="ChEBI" id="CHEBI:16304"/>
    </ligand>
</feature>
<comment type="cofactor">
    <cofactor evidence="9">
        <name>[4Fe-4S] cluster</name>
        <dbReference type="ChEBI" id="CHEBI:49883"/>
    </cofactor>
    <text evidence="9">Binds 2 [4Fe-4S] clusters per monomer.</text>
</comment>
<evidence type="ECO:0000256" key="9">
    <source>
        <dbReference type="HAMAP-Rule" id="MF_00916"/>
    </source>
</evidence>
<comment type="cofactor">
    <cofactor evidence="9">
        <name>cob(II)alamin</name>
        <dbReference type="ChEBI" id="CHEBI:16304"/>
    </cofactor>
</comment>
<feature type="binding site" evidence="9">
    <location>
        <position position="194"/>
    </location>
    <ligand>
        <name>[4Fe-4S] cluster</name>
        <dbReference type="ChEBI" id="CHEBI:49883"/>
        <label>1</label>
    </ligand>
</feature>
<reference evidence="11 12" key="1">
    <citation type="submission" date="2016-10" db="EMBL/GenBank/DDBJ databases">
        <authorList>
            <person name="Varghese N."/>
            <person name="Submissions S."/>
        </authorList>
    </citation>
    <scope>NUCLEOTIDE SEQUENCE [LARGE SCALE GENOMIC DNA]</scope>
    <source>
        <strain evidence="11 12">DSM 13796</strain>
    </source>
</reference>
<accession>A0A1I6APH0</accession>
<feature type="binding site" evidence="9">
    <location>
        <position position="280"/>
    </location>
    <ligand>
        <name>tRNA</name>
        <dbReference type="ChEBI" id="CHEBI:17843"/>
    </ligand>
</feature>
<dbReference type="NCBIfam" id="TIGR00276">
    <property type="entry name" value="tRNA epoxyqueuosine(34) reductase QueG"/>
    <property type="match status" value="1"/>
</dbReference>
<keyword evidence="9" id="KW-0170">Cobalt</keyword>
<keyword evidence="8 9" id="KW-0411">Iron-sulfur</keyword>
<feature type="binding site" evidence="9">
    <location>
        <position position="155"/>
    </location>
    <ligand>
        <name>cob(II)alamin</name>
        <dbReference type="ChEBI" id="CHEBI:16304"/>
    </ligand>
</feature>
<feature type="binding site" evidence="9">
    <location>
        <position position="134"/>
    </location>
    <ligand>
        <name>cob(II)alamin</name>
        <dbReference type="ChEBI" id="CHEBI:16304"/>
    </ligand>
</feature>
<feature type="binding site" evidence="9">
    <location>
        <position position="297"/>
    </location>
    <ligand>
        <name>tRNA</name>
        <dbReference type="ChEBI" id="CHEBI:17843"/>
    </ligand>
</feature>
<dbReference type="SMART" id="SM00567">
    <property type="entry name" value="EZ_HEAT"/>
    <property type="match status" value="2"/>
</dbReference>
<dbReference type="EMBL" id="FOXX01000007">
    <property type="protein sequence ID" value="SFQ70583.1"/>
    <property type="molecule type" value="Genomic_DNA"/>
</dbReference>
<keyword evidence="6 9" id="KW-0560">Oxidoreductase</keyword>
<dbReference type="InterPro" id="IPR004453">
    <property type="entry name" value="QueG"/>
</dbReference>
<evidence type="ECO:0000256" key="4">
    <source>
        <dbReference type="ARBA" id="ARBA00022723"/>
    </source>
</evidence>
<gene>
    <name evidence="9" type="primary">queG</name>
    <name evidence="11" type="ORF">SAMN02745910_02857</name>
</gene>
<dbReference type="InterPro" id="IPR017896">
    <property type="entry name" value="4Fe4S_Fe-S-bd"/>
</dbReference>
<feature type="domain" description="4Fe-4S ferredoxin-type" evidence="10">
    <location>
        <begin position="176"/>
        <end position="208"/>
    </location>
</feature>
<dbReference type="PANTHER" id="PTHR30002">
    <property type="entry name" value="EPOXYQUEUOSINE REDUCTASE"/>
    <property type="match status" value="1"/>
</dbReference>
<comment type="subcellular location">
    <subcellularLocation>
        <location evidence="9">Cytoplasm</location>
    </subcellularLocation>
</comment>
<feature type="binding site" evidence="9">
    <location>
        <position position="188"/>
    </location>
    <ligand>
        <name>[4Fe-4S] cluster</name>
        <dbReference type="ChEBI" id="CHEBI:49883"/>
        <label>1</label>
    </ligand>
</feature>
<evidence type="ECO:0000256" key="7">
    <source>
        <dbReference type="ARBA" id="ARBA00023004"/>
    </source>
</evidence>
<dbReference type="Pfam" id="PF13484">
    <property type="entry name" value="Fer4_16"/>
    <property type="match status" value="1"/>
</dbReference>
<comment type="subunit">
    <text evidence="9">Monomer.</text>
</comment>
<comment type="pathway">
    <text evidence="9">tRNA modification; tRNA-queuosine biosynthesis.</text>
</comment>
<feature type="binding site" evidence="9">
    <location>
        <position position="240"/>
    </location>
    <ligand>
        <name>[4Fe-4S] cluster</name>
        <dbReference type="ChEBI" id="CHEBI:49883"/>
        <label>2</label>
    </ligand>
</feature>
<dbReference type="InterPro" id="IPR017900">
    <property type="entry name" value="4Fe4S_Fe_S_CS"/>
</dbReference>
<keyword evidence="4 9" id="KW-0479">Metal-binding</keyword>
<keyword evidence="5 9" id="KW-0671">Queuosine biosynthesis</keyword>
<organism evidence="11 12">
    <name type="scientific">Priestia endophytica DSM 13796</name>
    <dbReference type="NCBI Taxonomy" id="1121089"/>
    <lineage>
        <taxon>Bacteria</taxon>
        <taxon>Bacillati</taxon>
        <taxon>Bacillota</taxon>
        <taxon>Bacilli</taxon>
        <taxon>Bacillales</taxon>
        <taxon>Bacillaceae</taxon>
        <taxon>Priestia</taxon>
    </lineage>
</organism>
<feature type="binding site" evidence="9">
    <location>
        <position position="198"/>
    </location>
    <ligand>
        <name>[4Fe-4S] cluster</name>
        <dbReference type="ChEBI" id="CHEBI:49883"/>
        <label>2</label>
    </ligand>
</feature>
<dbReference type="GeneID" id="93711486"/>
<keyword evidence="9" id="KW-0846">Cobalamin</keyword>
<dbReference type="InterPro" id="IPR016024">
    <property type="entry name" value="ARM-type_fold"/>
</dbReference>
<keyword evidence="12" id="KW-1185">Reference proteome</keyword>
<feature type="binding site" evidence="9">
    <location>
        <begin position="240"/>
        <end position="241"/>
    </location>
    <ligand>
        <name>cob(II)alamin</name>
        <dbReference type="ChEBI" id="CHEBI:16304"/>
    </ligand>
</feature>
<dbReference type="PANTHER" id="PTHR30002:SF4">
    <property type="entry name" value="EPOXYQUEUOSINE REDUCTASE"/>
    <property type="match status" value="1"/>
</dbReference>
<evidence type="ECO:0000256" key="8">
    <source>
        <dbReference type="ARBA" id="ARBA00023014"/>
    </source>
</evidence>
<proteinExistence type="inferred from homology"/>
<feature type="binding site" evidence="9">
    <location>
        <position position="191"/>
    </location>
    <ligand>
        <name>[4Fe-4S] cluster</name>
        <dbReference type="ChEBI" id="CHEBI:49883"/>
        <label>1</label>
    </ligand>
</feature>
<dbReference type="EC" id="1.17.99.6" evidence="9"/>
<feature type="binding site" evidence="9">
    <location>
        <position position="152"/>
    </location>
    <ligand>
        <name>cob(II)alamin</name>
        <dbReference type="ChEBI" id="CHEBI:16304"/>
    </ligand>
</feature>
<dbReference type="Gene3D" id="3.30.70.20">
    <property type="match status" value="1"/>
</dbReference>
<dbReference type="Pfam" id="PF13646">
    <property type="entry name" value="HEAT_2"/>
    <property type="match status" value="1"/>
</dbReference>
<feature type="binding site" evidence="9">
    <location>
        <position position="247"/>
    </location>
    <ligand>
        <name>[4Fe-4S] cluster</name>
        <dbReference type="ChEBI" id="CHEBI:49883"/>
        <label>1</label>
    </ligand>
</feature>
<sequence>MYINQLKEEVIAYSKEIGIDKIGFASASTFQTLKNRLERHRELGYESGFEEKDLEKRTNPDLLLEEAKSIIAIAVAYPSKMKDAPRGTKEDRRGIFCRASWGHDYHNVLRDRLNKLEAFIKEKVPSARLKSMVDTGELSDRAVAERAGIGWSGKNCAIITPEFGSYVYLGEMVTTLPFEPDQPVEDGCGTCNKCIDVCPTGALVQGGQLNSHRCIAFLTQTKGFLPDEFRTKIGNRLYGCDTCQTVCPENKGKDFHLHAELEPDPEIAKPKLKPLLQMSNREFKEKYGHVSGSWRGKKPIQRNAIIALAHFKDETAVPELIKLLKGDVRPVIRGTAAWALGKIGTNEAVRELETALLKEKEEEVIEEIKKGLRLVNS</sequence>
<dbReference type="HAMAP" id="MF_00916">
    <property type="entry name" value="QueG"/>
    <property type="match status" value="1"/>
</dbReference>
<feature type="binding site" evidence="9">
    <location>
        <begin position="139"/>
        <end position="141"/>
    </location>
    <ligand>
        <name>cob(II)alamin</name>
        <dbReference type="ChEBI" id="CHEBI:16304"/>
    </ligand>
</feature>
<dbReference type="RefSeq" id="WP_061803174.1">
    <property type="nucleotide sequence ID" value="NZ_FOXX01000007.1"/>
</dbReference>
<feature type="binding site" evidence="9">
    <location>
        <position position="220"/>
    </location>
    <ligand>
        <name>tRNA</name>
        <dbReference type="ChEBI" id="CHEBI:17843"/>
    </ligand>
</feature>
<dbReference type="Gene3D" id="1.25.10.10">
    <property type="entry name" value="Leucine-rich Repeat Variant"/>
    <property type="match status" value="1"/>
</dbReference>
<keyword evidence="7 9" id="KW-0408">Iron</keyword>
<evidence type="ECO:0000256" key="2">
    <source>
        <dbReference type="ARBA" id="ARBA00022490"/>
    </source>
</evidence>
<dbReference type="SUPFAM" id="SSF48371">
    <property type="entry name" value="ARM repeat"/>
    <property type="match status" value="1"/>
</dbReference>
<evidence type="ECO:0000256" key="5">
    <source>
        <dbReference type="ARBA" id="ARBA00022785"/>
    </source>
</evidence>
<feature type="binding site" evidence="9">
    <location>
        <position position="243"/>
    </location>
    <ligand>
        <name>[4Fe-4S] cluster</name>
        <dbReference type="ChEBI" id="CHEBI:49883"/>
        <label>2</label>
    </ligand>
</feature>
<evidence type="ECO:0000313" key="12">
    <source>
        <dbReference type="Proteomes" id="UP000182762"/>
    </source>
</evidence>
<evidence type="ECO:0000313" key="11">
    <source>
        <dbReference type="EMBL" id="SFQ70583.1"/>
    </source>
</evidence>
<feature type="binding site" evidence="9">
    <location>
        <position position="169"/>
    </location>
    <ligand>
        <name>cob(II)alamin</name>
        <dbReference type="ChEBI" id="CHEBI:16304"/>
    </ligand>
</feature>
<dbReference type="Pfam" id="PF08331">
    <property type="entry name" value="QueG_DUF1730"/>
    <property type="match status" value="1"/>
</dbReference>
<comment type="catalytic activity">
    <reaction evidence="9">
        <text>epoxyqueuosine(34) in tRNA + AH2 = queuosine(34) in tRNA + A + H2O</text>
        <dbReference type="Rhea" id="RHEA:32159"/>
        <dbReference type="Rhea" id="RHEA-COMP:18571"/>
        <dbReference type="Rhea" id="RHEA-COMP:18582"/>
        <dbReference type="ChEBI" id="CHEBI:13193"/>
        <dbReference type="ChEBI" id="CHEBI:15377"/>
        <dbReference type="ChEBI" id="CHEBI:17499"/>
        <dbReference type="ChEBI" id="CHEBI:194431"/>
        <dbReference type="ChEBI" id="CHEBI:194443"/>
        <dbReference type="EC" id="1.17.99.6"/>
    </reaction>
</comment>
<dbReference type="InterPro" id="IPR013542">
    <property type="entry name" value="QueG_DUF1730"/>
</dbReference>
<protein>
    <recommendedName>
        <fullName evidence="9">Epoxyqueuosine reductase</fullName>
        <ecNumber evidence="9">1.17.99.6</ecNumber>
    </recommendedName>
    <alternativeName>
        <fullName evidence="9">Queuosine biosynthesis protein QueG</fullName>
    </alternativeName>
</protein>
<evidence type="ECO:0000256" key="6">
    <source>
        <dbReference type="ARBA" id="ARBA00023002"/>
    </source>
</evidence>
<keyword evidence="2 9" id="KW-0963">Cytoplasm</keyword>
<dbReference type="InterPro" id="IPR011989">
    <property type="entry name" value="ARM-like"/>
</dbReference>
<comment type="function">
    <text evidence="9">Catalyzes the conversion of epoxyqueuosine (oQ) to queuosine (Q), which is a hypermodified base found in the wobble positions of tRNA(Asp), tRNA(Asn), tRNA(His) and tRNA(Tyr).</text>
</comment>
<keyword evidence="3 9" id="KW-0819">tRNA processing</keyword>
<evidence type="ECO:0000256" key="1">
    <source>
        <dbReference type="ARBA" id="ARBA00022485"/>
    </source>
</evidence>
<comment type="caution">
    <text evidence="9">Lacks conserved residue(s) required for the propagation of feature annotation.</text>
</comment>
<evidence type="ECO:0000259" key="10">
    <source>
        <dbReference type="PROSITE" id="PS51379"/>
    </source>
</evidence>
<name>A0A1I6APH0_9BACI</name>
<feature type="binding site" evidence="9">
    <location>
        <position position="222"/>
    </location>
    <ligand>
        <name>tRNA</name>
        <dbReference type="ChEBI" id="CHEBI:17843"/>
    </ligand>
</feature>
<feature type="binding site" evidence="9">
    <location>
        <position position="298"/>
    </location>
    <ligand>
        <name>tRNA</name>
        <dbReference type="ChEBI" id="CHEBI:17843"/>
    </ligand>
</feature>
<feature type="binding site" evidence="9">
    <location>
        <position position="281"/>
    </location>
    <ligand>
        <name>tRNA</name>
        <dbReference type="ChEBI" id="CHEBI:17843"/>
    </ligand>
</feature>
<feature type="binding site" evidence="9">
    <location>
        <position position="295"/>
    </location>
    <ligand>
        <name>tRNA</name>
        <dbReference type="ChEBI" id="CHEBI:17843"/>
    </ligand>
</feature>
<feature type="binding site" evidence="9">
    <location>
        <position position="214"/>
    </location>
    <ligand>
        <name>[4Fe-4S] cluster</name>
        <dbReference type="ChEBI" id="CHEBI:49883"/>
        <label>2</label>
    </ligand>
</feature>